<dbReference type="Proteomes" id="UP001225378">
    <property type="component" value="Chromosome"/>
</dbReference>
<keyword evidence="2" id="KW-1133">Transmembrane helix</keyword>
<accession>A0AAU7NSD1</accession>
<proteinExistence type="predicted"/>
<keyword evidence="2" id="KW-0472">Membrane</keyword>
<reference evidence="4 5" key="1">
    <citation type="journal article" date="2024" name="Microbiology">
        <title>Methylomarinum rosea sp. nov., a novel halophilic methanotrophic bacterium from the hypersaline Lake Elton.</title>
        <authorList>
            <person name="Suleimanov R.Z."/>
            <person name="Oshkin I.Y."/>
            <person name="Danilova O.V."/>
            <person name="Suzina N.E."/>
            <person name="Dedysh S.N."/>
        </authorList>
    </citation>
    <scope>NUCLEOTIDE SEQUENCE [LARGE SCALE GENOMIC DNA]</scope>
    <source>
        <strain evidence="4 5">Ch1-1</strain>
    </source>
</reference>
<keyword evidence="5" id="KW-1185">Reference proteome</keyword>
<dbReference type="Gene3D" id="1.10.3210.10">
    <property type="entry name" value="Hypothetical protein af1432"/>
    <property type="match status" value="1"/>
</dbReference>
<dbReference type="PANTHER" id="PTHR33525">
    <property type="match status" value="1"/>
</dbReference>
<dbReference type="EMBL" id="CP157743">
    <property type="protein sequence ID" value="XBS19521.1"/>
    <property type="molecule type" value="Genomic_DNA"/>
</dbReference>
<evidence type="ECO:0000256" key="1">
    <source>
        <dbReference type="SAM" id="Coils"/>
    </source>
</evidence>
<feature type="transmembrane region" description="Helical" evidence="2">
    <location>
        <begin position="138"/>
        <end position="158"/>
    </location>
</feature>
<protein>
    <submittedName>
        <fullName evidence="4">HDOD domain-containing protein</fullName>
    </submittedName>
</protein>
<dbReference type="PROSITE" id="PS51833">
    <property type="entry name" value="HDOD"/>
    <property type="match status" value="1"/>
</dbReference>
<feature type="coiled-coil region" evidence="1">
    <location>
        <begin position="253"/>
        <end position="283"/>
    </location>
</feature>
<evidence type="ECO:0000259" key="3">
    <source>
        <dbReference type="PROSITE" id="PS51833"/>
    </source>
</evidence>
<dbReference type="SUPFAM" id="SSF109604">
    <property type="entry name" value="HD-domain/PDEase-like"/>
    <property type="match status" value="1"/>
</dbReference>
<keyword evidence="1" id="KW-0175">Coiled coil</keyword>
<evidence type="ECO:0000313" key="5">
    <source>
        <dbReference type="Proteomes" id="UP001225378"/>
    </source>
</evidence>
<dbReference type="KEGG" id="mech:Q9L42_014285"/>
<gene>
    <name evidence="4" type="ORF">Q9L42_014285</name>
</gene>
<dbReference type="InterPro" id="IPR013976">
    <property type="entry name" value="HDOD"/>
</dbReference>
<dbReference type="RefSeq" id="WP_305907729.1">
    <property type="nucleotide sequence ID" value="NZ_CP157743.1"/>
</dbReference>
<dbReference type="InterPro" id="IPR052340">
    <property type="entry name" value="RNase_Y/CdgJ"/>
</dbReference>
<keyword evidence="2" id="KW-0812">Transmembrane</keyword>
<name>A0AAU7NSD1_9GAMM</name>
<evidence type="ECO:0000256" key="2">
    <source>
        <dbReference type="SAM" id="Phobius"/>
    </source>
</evidence>
<evidence type="ECO:0000313" key="4">
    <source>
        <dbReference type="EMBL" id="XBS19521.1"/>
    </source>
</evidence>
<dbReference type="AlphaFoldDB" id="A0AAU7NSD1"/>
<dbReference type="PANTHER" id="PTHR33525:SF3">
    <property type="entry name" value="RIBONUCLEASE Y"/>
    <property type="match status" value="1"/>
</dbReference>
<dbReference type="Pfam" id="PF08668">
    <property type="entry name" value="HDOD"/>
    <property type="match status" value="1"/>
</dbReference>
<sequence>MNSKQDYQLRLNRIKNLPPLPEASLRIIDAVNDPDISVNELVDVLSLSPSLVARLLGLANSAYFGCSGKISDLRKAIIQVLGLNLVKSLSLSIALNVHLDIRKCPGFNADDHWSQALMTAVFAQKLSSKNQNEFDSSATVYTSGLLLNIGMLVAVFLFPESMNDIFGRSDKSIHYVHENIRHSFGVTHYRLGYLLLNKWRLPPVYQAVLKEFDNPGYRGKVAQLIELIKLSQALTITINSDAPFTLSDYQVALDRLSLSAEDLIAAIDEVKEHKNNIRELAAIISG</sequence>
<feature type="domain" description="HDOD" evidence="3">
    <location>
        <begin position="17"/>
        <end position="215"/>
    </location>
</feature>
<organism evidence="4 5">
    <name type="scientific">Methylomarinum roseum</name>
    <dbReference type="NCBI Taxonomy" id="3067653"/>
    <lineage>
        <taxon>Bacteria</taxon>
        <taxon>Pseudomonadati</taxon>
        <taxon>Pseudomonadota</taxon>
        <taxon>Gammaproteobacteria</taxon>
        <taxon>Methylococcales</taxon>
        <taxon>Methylococcaceae</taxon>
        <taxon>Methylomarinum</taxon>
    </lineage>
</organism>